<feature type="transmembrane region" description="Helical" evidence="7">
    <location>
        <begin position="429"/>
        <end position="449"/>
    </location>
</feature>
<evidence type="ECO:0000256" key="2">
    <source>
        <dbReference type="ARBA" id="ARBA00007755"/>
    </source>
</evidence>
<dbReference type="PANTHER" id="PTHR30252:SF4">
    <property type="entry name" value="CARBON STARVATION"/>
    <property type="match status" value="1"/>
</dbReference>
<dbReference type="Pfam" id="PF02554">
    <property type="entry name" value="CstA"/>
    <property type="match status" value="2"/>
</dbReference>
<evidence type="ECO:0000256" key="4">
    <source>
        <dbReference type="ARBA" id="ARBA00022692"/>
    </source>
</evidence>
<evidence type="ECO:0000259" key="8">
    <source>
        <dbReference type="Pfam" id="PF02554"/>
    </source>
</evidence>
<feature type="transmembrane region" description="Helical" evidence="7">
    <location>
        <begin position="191"/>
        <end position="211"/>
    </location>
</feature>
<comment type="subcellular location">
    <subcellularLocation>
        <location evidence="1">Cell membrane</location>
        <topology evidence="1">Multi-pass membrane protein</topology>
    </subcellularLocation>
</comment>
<evidence type="ECO:0000313" key="9">
    <source>
        <dbReference type="EMBL" id="MBP1924403.1"/>
    </source>
</evidence>
<dbReference type="Proteomes" id="UP001519342">
    <property type="component" value="Unassembled WGS sequence"/>
</dbReference>
<feature type="transmembrane region" description="Helical" evidence="7">
    <location>
        <begin position="166"/>
        <end position="184"/>
    </location>
</feature>
<proteinExistence type="inferred from homology"/>
<reference evidence="9 10" key="1">
    <citation type="submission" date="2021-03" db="EMBL/GenBank/DDBJ databases">
        <title>Genomic Encyclopedia of Type Strains, Phase IV (KMG-IV): sequencing the most valuable type-strain genomes for metagenomic binning, comparative biology and taxonomic classification.</title>
        <authorList>
            <person name="Goeker M."/>
        </authorList>
    </citation>
    <scope>NUCLEOTIDE SEQUENCE [LARGE SCALE GENOMIC DNA]</scope>
    <source>
        <strain evidence="9 10">DSM 24004</strain>
    </source>
</reference>
<keyword evidence="3" id="KW-1003">Cell membrane</keyword>
<evidence type="ECO:0000256" key="6">
    <source>
        <dbReference type="ARBA" id="ARBA00023136"/>
    </source>
</evidence>
<name>A0ABS4G9N5_9FIRM</name>
<keyword evidence="6 7" id="KW-0472">Membrane</keyword>
<dbReference type="RefSeq" id="WP_209510169.1">
    <property type="nucleotide sequence ID" value="NZ_JAGGKS010000001.1"/>
</dbReference>
<dbReference type="PANTHER" id="PTHR30252">
    <property type="entry name" value="INNER MEMBRANE PEPTIDE TRANSPORTER"/>
    <property type="match status" value="1"/>
</dbReference>
<feature type="transmembrane region" description="Helical" evidence="7">
    <location>
        <begin position="78"/>
        <end position="103"/>
    </location>
</feature>
<accession>A0ABS4G9N5</accession>
<protein>
    <submittedName>
        <fullName evidence="9">Carbon starvation protein CstA</fullName>
    </submittedName>
</protein>
<keyword evidence="4 7" id="KW-0812">Transmembrane</keyword>
<evidence type="ECO:0000313" key="10">
    <source>
        <dbReference type="Proteomes" id="UP001519342"/>
    </source>
</evidence>
<feature type="transmembrane region" description="Helical" evidence="7">
    <location>
        <begin position="237"/>
        <end position="255"/>
    </location>
</feature>
<organism evidence="9 10">
    <name type="scientific">Sedimentibacter acidaminivorans</name>
    <dbReference type="NCBI Taxonomy" id="913099"/>
    <lineage>
        <taxon>Bacteria</taxon>
        <taxon>Bacillati</taxon>
        <taxon>Bacillota</taxon>
        <taxon>Tissierellia</taxon>
        <taxon>Sedimentibacter</taxon>
    </lineage>
</organism>
<keyword evidence="5 7" id="KW-1133">Transmembrane helix</keyword>
<comment type="similarity">
    <text evidence="2">Belongs to the peptide transporter carbon starvation (CstA) (TC 2.A.114) family.</text>
</comment>
<evidence type="ECO:0000256" key="1">
    <source>
        <dbReference type="ARBA" id="ARBA00004651"/>
    </source>
</evidence>
<evidence type="ECO:0000256" key="5">
    <source>
        <dbReference type="ARBA" id="ARBA00022989"/>
    </source>
</evidence>
<evidence type="ECO:0000256" key="7">
    <source>
        <dbReference type="SAM" id="Phobius"/>
    </source>
</evidence>
<gene>
    <name evidence="9" type="ORF">J2Z76_000256</name>
</gene>
<feature type="transmembrane region" description="Helical" evidence="7">
    <location>
        <begin position="461"/>
        <end position="478"/>
    </location>
</feature>
<evidence type="ECO:0000256" key="3">
    <source>
        <dbReference type="ARBA" id="ARBA00022475"/>
    </source>
</evidence>
<feature type="transmembrane region" description="Helical" evidence="7">
    <location>
        <begin position="275"/>
        <end position="298"/>
    </location>
</feature>
<feature type="transmembrane region" description="Helical" evidence="7">
    <location>
        <begin position="364"/>
        <end position="383"/>
    </location>
</feature>
<sequence>MVTFLIGLAILIIGGYFYGKYCEKVFGPDDRPTPAVSKADGVDFVGMKKWKNSLIELLNIAGTGPIIGPIQGILFGPIAFITIPIGCVLAGSMHDYFSGMISLREGGAQMPKMIKKYLGGKAFNVYNFFVGILMILVGAVFVYTPGDLIVTQLMGQDAAFGNPTTWIVYAAIFAYYLIATLFPLDAIIGKIYPIFGAALICSAIGIFVGILKDGGANLTNLSFGAGMFSQHPKQLPFVPIFFITVACGIMSGFHATQATLIGRAVTSEKEGKTTFFNMMLIEGFIAMCWAAGAMILFGRGTDIATGATLMIGNISREFLGTIGGFIAVIGVIVLPITSGDTAFRSLRLMVAEQFNIDQTSANKRVAVSAAIFIPAILILYYAKLSPSGFGILWRYFAFTNQFIATFALGMISVYLYIHGKNYLISLIPGTFYFFVVMSFIFHAPIGFGLESRLGMDPNSYMLSYICAAVCSVIYVWFIKKHSDAQKDKILQSSL</sequence>
<comment type="caution">
    <text evidence="9">The sequence shown here is derived from an EMBL/GenBank/DDBJ whole genome shotgun (WGS) entry which is preliminary data.</text>
</comment>
<dbReference type="EMBL" id="JAGGKS010000001">
    <property type="protein sequence ID" value="MBP1924403.1"/>
    <property type="molecule type" value="Genomic_DNA"/>
</dbReference>
<feature type="domain" description="CstA N-terminal" evidence="8">
    <location>
        <begin position="3"/>
        <end position="177"/>
    </location>
</feature>
<keyword evidence="10" id="KW-1185">Reference proteome</keyword>
<dbReference type="InterPro" id="IPR051605">
    <property type="entry name" value="CstA"/>
</dbReference>
<feature type="transmembrane region" description="Helical" evidence="7">
    <location>
        <begin position="395"/>
        <end position="417"/>
    </location>
</feature>
<dbReference type="InterPro" id="IPR003706">
    <property type="entry name" value="CstA_N"/>
</dbReference>
<feature type="transmembrane region" description="Helical" evidence="7">
    <location>
        <begin position="318"/>
        <end position="343"/>
    </location>
</feature>
<feature type="domain" description="CstA N-terminal" evidence="8">
    <location>
        <begin position="302"/>
        <end position="437"/>
    </location>
</feature>
<feature type="transmembrane region" description="Helical" evidence="7">
    <location>
        <begin position="124"/>
        <end position="146"/>
    </location>
</feature>